<dbReference type="Proteomes" id="UP000509750">
    <property type="component" value="Chromosome"/>
</dbReference>
<dbReference type="Pfam" id="PF18545">
    <property type="entry name" value="HalOD1"/>
    <property type="match status" value="1"/>
</dbReference>
<dbReference type="RefSeq" id="WP_179171009.1">
    <property type="nucleotide sequence ID" value="NZ_CP058529.1"/>
</dbReference>
<sequence length="72" mass="7640">MREQASAIVVESVPRELTVGPTDLPEQLYSVLDPDALDSLFAGRENTADPVMFSHCGYDGTVTGGGDVILES</sequence>
<dbReference type="EMBL" id="CP058529">
    <property type="protein sequence ID" value="QLG29435.1"/>
    <property type="molecule type" value="Genomic_DNA"/>
</dbReference>
<dbReference type="OrthoDB" id="271604at2157"/>
<dbReference type="AlphaFoldDB" id="A0A7D5KNL8"/>
<feature type="domain" description="Halobacterial output" evidence="1">
    <location>
        <begin position="2"/>
        <end position="69"/>
    </location>
</feature>
<evidence type="ECO:0000313" key="3">
    <source>
        <dbReference type="Proteomes" id="UP000509750"/>
    </source>
</evidence>
<organism evidence="2 3">
    <name type="scientific">Halorarum halophilum</name>
    <dbReference type="NCBI Taxonomy" id="2743090"/>
    <lineage>
        <taxon>Archaea</taxon>
        <taxon>Methanobacteriati</taxon>
        <taxon>Methanobacteriota</taxon>
        <taxon>Stenosarchaea group</taxon>
        <taxon>Halobacteria</taxon>
        <taxon>Halobacteriales</taxon>
        <taxon>Haloferacaceae</taxon>
        <taxon>Halorarum</taxon>
    </lineage>
</organism>
<protein>
    <recommendedName>
        <fullName evidence="1">Halobacterial output domain-containing protein</fullName>
    </recommendedName>
</protein>
<dbReference type="InterPro" id="IPR040624">
    <property type="entry name" value="HalOD1"/>
</dbReference>
<dbReference type="GeneID" id="96090694"/>
<gene>
    <name evidence="2" type="ORF">HUG10_06220</name>
</gene>
<dbReference type="KEGG" id="halg:HUG10_06220"/>
<name>A0A7D5KNL8_9EURY</name>
<evidence type="ECO:0000259" key="1">
    <source>
        <dbReference type="Pfam" id="PF18545"/>
    </source>
</evidence>
<evidence type="ECO:0000313" key="2">
    <source>
        <dbReference type="EMBL" id="QLG29435.1"/>
    </source>
</evidence>
<accession>A0A7D5KNL8</accession>
<proteinExistence type="predicted"/>
<keyword evidence="3" id="KW-1185">Reference proteome</keyword>
<reference evidence="2 3" key="1">
    <citation type="submission" date="2020-07" db="EMBL/GenBank/DDBJ databases">
        <title>Gai3-2, isolated from salt lake.</title>
        <authorList>
            <person name="Cui H."/>
            <person name="Shi X."/>
        </authorList>
    </citation>
    <scope>NUCLEOTIDE SEQUENCE [LARGE SCALE GENOMIC DNA]</scope>
    <source>
        <strain evidence="2 3">Gai3-2</strain>
    </source>
</reference>